<feature type="chain" id="PRO_5036897626" evidence="1">
    <location>
        <begin position="27"/>
        <end position="148"/>
    </location>
</feature>
<keyword evidence="3" id="KW-1185">Reference proteome</keyword>
<feature type="signal peptide" evidence="1">
    <location>
        <begin position="1"/>
        <end position="26"/>
    </location>
</feature>
<proteinExistence type="predicted"/>
<dbReference type="Proteomes" id="UP000778970">
    <property type="component" value="Unassembled WGS sequence"/>
</dbReference>
<evidence type="ECO:0000256" key="1">
    <source>
        <dbReference type="SAM" id="SignalP"/>
    </source>
</evidence>
<dbReference type="Gene3D" id="2.60.40.1890">
    <property type="entry name" value="PCu(A)C copper chaperone"/>
    <property type="match status" value="1"/>
</dbReference>
<name>A0A934QHL7_9PROT</name>
<dbReference type="InterPro" id="IPR058248">
    <property type="entry name" value="Lxx211020-like"/>
</dbReference>
<accession>A0A934QHL7</accession>
<evidence type="ECO:0000313" key="3">
    <source>
        <dbReference type="Proteomes" id="UP000778970"/>
    </source>
</evidence>
<dbReference type="InterPro" id="IPR036182">
    <property type="entry name" value="PCuAC_sf"/>
</dbReference>
<organism evidence="2 3">
    <name type="scientific">Rhodovibrio salinarum</name>
    <dbReference type="NCBI Taxonomy" id="1087"/>
    <lineage>
        <taxon>Bacteria</taxon>
        <taxon>Pseudomonadati</taxon>
        <taxon>Pseudomonadota</taxon>
        <taxon>Alphaproteobacteria</taxon>
        <taxon>Rhodospirillales</taxon>
        <taxon>Rhodovibrionaceae</taxon>
        <taxon>Rhodovibrio</taxon>
    </lineage>
</organism>
<dbReference type="AlphaFoldDB" id="A0A934QHL7"/>
<sequence>MTSLRRPLIALLVLLAGAFAPLAAFAHSAEVEGIKIGHAWAPPTSGENAAVYMPIVNDRSDAVTLVSATTPVAESVVLRKGTGDDAQVYDALKLSPGQPVSLAEWAVHLWLQGIDRELQAGDRFPLTLTFEPGGAVELEIIVEDSPGH</sequence>
<dbReference type="PANTHER" id="PTHR36302">
    <property type="entry name" value="BLR7088 PROTEIN"/>
    <property type="match status" value="1"/>
</dbReference>
<dbReference type="Pfam" id="PF04314">
    <property type="entry name" value="PCuAC"/>
    <property type="match status" value="1"/>
</dbReference>
<keyword evidence="1" id="KW-0732">Signal</keyword>
<comment type="caution">
    <text evidence="2">The sequence shown here is derived from an EMBL/GenBank/DDBJ whole genome shotgun (WGS) entry which is preliminary data.</text>
</comment>
<reference evidence="2" key="1">
    <citation type="submission" date="2017-08" db="EMBL/GenBank/DDBJ databases">
        <authorList>
            <person name="Imhoff J.F."/>
            <person name="Rahn T."/>
            <person name="Kuenzel S."/>
            <person name="Neulinger S.C."/>
        </authorList>
    </citation>
    <scope>NUCLEOTIDE SEQUENCE</scope>
    <source>
        <strain evidence="2">DSM 9154</strain>
    </source>
</reference>
<dbReference type="EMBL" id="NRRE01000020">
    <property type="protein sequence ID" value="MBK1696695.1"/>
    <property type="molecule type" value="Genomic_DNA"/>
</dbReference>
<dbReference type="InterPro" id="IPR007410">
    <property type="entry name" value="LpqE-like"/>
</dbReference>
<evidence type="ECO:0000313" key="2">
    <source>
        <dbReference type="EMBL" id="MBK1696695.1"/>
    </source>
</evidence>
<protein>
    <submittedName>
        <fullName evidence="2">Copper chaperone PCu(A)C</fullName>
    </submittedName>
</protein>
<dbReference type="PANTHER" id="PTHR36302:SF1">
    <property type="entry name" value="COPPER CHAPERONE PCU(A)C"/>
    <property type="match status" value="1"/>
</dbReference>
<gene>
    <name evidence="2" type="ORF">CKO21_05500</name>
</gene>
<dbReference type="SUPFAM" id="SSF110087">
    <property type="entry name" value="DR1885-like metal-binding protein"/>
    <property type="match status" value="1"/>
</dbReference>
<dbReference type="RefSeq" id="WP_027287191.1">
    <property type="nucleotide sequence ID" value="NZ_NRRE01000020.1"/>
</dbReference>
<reference evidence="2" key="2">
    <citation type="journal article" date="2020" name="Microorganisms">
        <title>Osmotic Adaptation and Compatible Solute Biosynthesis of Phototrophic Bacteria as Revealed from Genome Analyses.</title>
        <authorList>
            <person name="Imhoff J.F."/>
            <person name="Rahn T."/>
            <person name="Kunzel S."/>
            <person name="Keller A."/>
            <person name="Neulinger S.C."/>
        </authorList>
    </citation>
    <scope>NUCLEOTIDE SEQUENCE</scope>
    <source>
        <strain evidence="2">DSM 9154</strain>
    </source>
</reference>